<dbReference type="Pfam" id="PF00990">
    <property type="entry name" value="GGDEF"/>
    <property type="match status" value="1"/>
</dbReference>
<dbReference type="InterPro" id="IPR029787">
    <property type="entry name" value="Nucleotide_cyclase"/>
</dbReference>
<dbReference type="CDD" id="cd01949">
    <property type="entry name" value="GGDEF"/>
    <property type="match status" value="1"/>
</dbReference>
<accession>A0A2N4UF66</accession>
<dbReference type="Pfam" id="PF00563">
    <property type="entry name" value="EAL"/>
    <property type="match status" value="1"/>
</dbReference>
<dbReference type="Gene3D" id="3.20.20.450">
    <property type="entry name" value="EAL domain"/>
    <property type="match status" value="1"/>
</dbReference>
<proteinExistence type="predicted"/>
<evidence type="ECO:0000256" key="1">
    <source>
        <dbReference type="SAM" id="Phobius"/>
    </source>
</evidence>
<evidence type="ECO:0000259" key="3">
    <source>
        <dbReference type="PROSITE" id="PS50887"/>
    </source>
</evidence>
<dbReference type="NCBIfam" id="TIGR00254">
    <property type="entry name" value="GGDEF"/>
    <property type="match status" value="1"/>
</dbReference>
<feature type="domain" description="EAL" evidence="2">
    <location>
        <begin position="372"/>
        <end position="624"/>
    </location>
</feature>
<dbReference type="OrthoDB" id="9813903at2"/>
<keyword evidence="1" id="KW-1133">Transmembrane helix</keyword>
<dbReference type="PANTHER" id="PTHR44757:SF2">
    <property type="entry name" value="BIOFILM ARCHITECTURE MAINTENANCE PROTEIN MBAA"/>
    <property type="match status" value="1"/>
</dbReference>
<protein>
    <submittedName>
        <fullName evidence="4">GGDEF-domain containing protein</fullName>
    </submittedName>
</protein>
<dbReference type="InterPro" id="IPR052155">
    <property type="entry name" value="Biofilm_reg_signaling"/>
</dbReference>
<gene>
    <name evidence="4" type="ORF">CR155_12765</name>
</gene>
<dbReference type="RefSeq" id="WP_102070395.1">
    <property type="nucleotide sequence ID" value="NZ_PDNV01000007.1"/>
</dbReference>
<dbReference type="Pfam" id="PF17152">
    <property type="entry name" value="CHASE8"/>
    <property type="match status" value="1"/>
</dbReference>
<dbReference type="CDD" id="cd01948">
    <property type="entry name" value="EAL"/>
    <property type="match status" value="1"/>
</dbReference>
<dbReference type="SMART" id="SM00052">
    <property type="entry name" value="EAL"/>
    <property type="match status" value="1"/>
</dbReference>
<dbReference type="InterPro" id="IPR033417">
    <property type="entry name" value="CHASE8"/>
</dbReference>
<dbReference type="PANTHER" id="PTHR44757">
    <property type="entry name" value="DIGUANYLATE CYCLASE DGCP"/>
    <property type="match status" value="1"/>
</dbReference>
<feature type="transmembrane region" description="Helical" evidence="1">
    <location>
        <begin position="160"/>
        <end position="182"/>
    </location>
</feature>
<dbReference type="EMBL" id="PDNV01000007">
    <property type="protein sequence ID" value="PLC53672.1"/>
    <property type="molecule type" value="Genomic_DNA"/>
</dbReference>
<dbReference type="PROSITE" id="PS50883">
    <property type="entry name" value="EAL"/>
    <property type="match status" value="1"/>
</dbReference>
<dbReference type="InterPro" id="IPR043128">
    <property type="entry name" value="Rev_trsase/Diguanyl_cyclase"/>
</dbReference>
<dbReference type="PROSITE" id="PS50887">
    <property type="entry name" value="GGDEF"/>
    <property type="match status" value="1"/>
</dbReference>
<dbReference type="Proteomes" id="UP000234328">
    <property type="component" value="Unassembled WGS sequence"/>
</dbReference>
<evidence type="ECO:0000313" key="5">
    <source>
        <dbReference type="Proteomes" id="UP000234328"/>
    </source>
</evidence>
<sequence>MKPDPLTARPRGFGRALTLGHFIVAASALCLMGMFLLTYQFLTSRDALTHDVETLAVIISKNSAASLMFNDSQTAEEILHSFQGAPYLESAVIFNLDRKPFARYSKDADKPVLRPETLTAIKTTQLGLATVNVMRPILFKDQLHGYVALTATMTQLYEKLFVYAFFYLAASIVAIGLSLPIVSRLRRQIIKAEERLDFYAFTDPVTGLPNRRAFQAKLLEAGEHAESTGSLLGVLLLDLDDFKSVNDTLGHSVGDQLLQSLAQRLRDSVKSAGVVYRVGGDEFGVILYPLKDTGIVRYAAKRILAAIAAPCDLAGRQVFSTVSIGASIFPTDTTDLTLLVSNADMAMYAAKKSGKNAFLAFDSQMFLMSKNRLELERDIRRGVENSEFVVYYQTQFSAKSNALVGVEALLRWMPPDGSVIGPSEFIPVAESTGLIVDLGRWVLFQACTHARSWADQGLGHIRVSVNVSARQLRDPGLLKDVIRTLAETGLPPSLLELELTESLLMDDVEQAIVFMRAAQEHGIQISIDDFGTGFSSLAYLQKFPLNRLKIDRSFITRLPGSGDTIVTAIIGLAHSFGLEVVAEGVETESQLEWLQIAGCDIIQGYLLGRPVSEEQVRQVLAKRSGLKISRFFRQEV</sequence>
<keyword evidence="5" id="KW-1185">Reference proteome</keyword>
<dbReference type="AlphaFoldDB" id="A0A2N4UF66"/>
<name>A0A2N4UF66_9BURK</name>
<dbReference type="InterPro" id="IPR001633">
    <property type="entry name" value="EAL_dom"/>
</dbReference>
<comment type="caution">
    <text evidence="4">The sequence shown here is derived from an EMBL/GenBank/DDBJ whole genome shotgun (WGS) entry which is preliminary data.</text>
</comment>
<evidence type="ECO:0000259" key="2">
    <source>
        <dbReference type="PROSITE" id="PS50883"/>
    </source>
</evidence>
<dbReference type="SUPFAM" id="SSF55073">
    <property type="entry name" value="Nucleotide cyclase"/>
    <property type="match status" value="1"/>
</dbReference>
<dbReference type="InterPro" id="IPR000160">
    <property type="entry name" value="GGDEF_dom"/>
</dbReference>
<feature type="domain" description="GGDEF" evidence="3">
    <location>
        <begin position="230"/>
        <end position="363"/>
    </location>
</feature>
<reference evidence="4 5" key="1">
    <citation type="submission" date="2017-10" db="EMBL/GenBank/DDBJ databases">
        <title>Two draft genome sequences of Pusillimonas sp. strains isolated from a nitrate- and radionuclide-contaminated groundwater in Russia.</title>
        <authorList>
            <person name="Grouzdev D.S."/>
            <person name="Tourova T.P."/>
            <person name="Goeva M.A."/>
            <person name="Babich T.L."/>
            <person name="Sokolova D.S."/>
            <person name="Abdullin R."/>
            <person name="Poltaraus A.B."/>
            <person name="Toshchakov S.V."/>
            <person name="Nazina T.N."/>
        </authorList>
    </citation>
    <scope>NUCLEOTIDE SEQUENCE [LARGE SCALE GENOMIC DNA]</scope>
    <source>
        <strain evidence="4 5">JR1/69-2-13</strain>
    </source>
</reference>
<dbReference type="InterPro" id="IPR035919">
    <property type="entry name" value="EAL_sf"/>
</dbReference>
<dbReference type="SMART" id="SM00267">
    <property type="entry name" value="GGDEF"/>
    <property type="match status" value="1"/>
</dbReference>
<dbReference type="SUPFAM" id="SSF141868">
    <property type="entry name" value="EAL domain-like"/>
    <property type="match status" value="1"/>
</dbReference>
<keyword evidence="1" id="KW-0472">Membrane</keyword>
<organism evidence="4 5">
    <name type="scientific">Pollutimonas nitritireducens</name>
    <dbReference type="NCBI Taxonomy" id="2045209"/>
    <lineage>
        <taxon>Bacteria</taxon>
        <taxon>Pseudomonadati</taxon>
        <taxon>Pseudomonadota</taxon>
        <taxon>Betaproteobacteria</taxon>
        <taxon>Burkholderiales</taxon>
        <taxon>Alcaligenaceae</taxon>
        <taxon>Pollutimonas</taxon>
    </lineage>
</organism>
<keyword evidence="1" id="KW-0812">Transmembrane</keyword>
<feature type="transmembrane region" description="Helical" evidence="1">
    <location>
        <begin position="21"/>
        <end position="42"/>
    </location>
</feature>
<dbReference type="Gene3D" id="3.30.70.270">
    <property type="match status" value="1"/>
</dbReference>
<evidence type="ECO:0000313" key="4">
    <source>
        <dbReference type="EMBL" id="PLC53672.1"/>
    </source>
</evidence>